<evidence type="ECO:0000259" key="4">
    <source>
        <dbReference type="PROSITE" id="PS51465"/>
    </source>
</evidence>
<organism evidence="5 6">
    <name type="scientific">Desmophyllum pertusum</name>
    <dbReference type="NCBI Taxonomy" id="174260"/>
    <lineage>
        <taxon>Eukaryota</taxon>
        <taxon>Metazoa</taxon>
        <taxon>Cnidaria</taxon>
        <taxon>Anthozoa</taxon>
        <taxon>Hexacorallia</taxon>
        <taxon>Scleractinia</taxon>
        <taxon>Caryophylliina</taxon>
        <taxon>Caryophylliidae</taxon>
        <taxon>Desmophyllum</taxon>
    </lineage>
</organism>
<evidence type="ECO:0000313" key="5">
    <source>
        <dbReference type="EMBL" id="KAJ7393306.1"/>
    </source>
</evidence>
<dbReference type="InterPro" id="IPR002350">
    <property type="entry name" value="Kazal_dom"/>
</dbReference>
<dbReference type="Proteomes" id="UP001163046">
    <property type="component" value="Unassembled WGS sequence"/>
</dbReference>
<dbReference type="AlphaFoldDB" id="A0A9X0A4H5"/>
<dbReference type="PANTHER" id="PTHR10913:SF45">
    <property type="entry name" value="FOLLISTATIN, ISOFORM A-RELATED"/>
    <property type="match status" value="1"/>
</dbReference>
<evidence type="ECO:0000313" key="6">
    <source>
        <dbReference type="Proteomes" id="UP001163046"/>
    </source>
</evidence>
<evidence type="ECO:0000256" key="1">
    <source>
        <dbReference type="ARBA" id="ARBA00022690"/>
    </source>
</evidence>
<dbReference type="Pfam" id="PF00092">
    <property type="entry name" value="VWA"/>
    <property type="match status" value="1"/>
</dbReference>
<dbReference type="InterPro" id="IPR036465">
    <property type="entry name" value="vWFA_dom_sf"/>
</dbReference>
<dbReference type="Pfam" id="PF07648">
    <property type="entry name" value="Kazal_2"/>
    <property type="match status" value="1"/>
</dbReference>
<dbReference type="SMART" id="SM00280">
    <property type="entry name" value="KAZAL"/>
    <property type="match status" value="1"/>
</dbReference>
<accession>A0A9X0A4H5</accession>
<dbReference type="CDD" id="cd00104">
    <property type="entry name" value="KAZAL_FS"/>
    <property type="match status" value="1"/>
</dbReference>
<keyword evidence="2" id="KW-0722">Serine protease inhibitor</keyword>
<proteinExistence type="predicted"/>
<dbReference type="SUPFAM" id="SSF53300">
    <property type="entry name" value="vWA-like"/>
    <property type="match status" value="1"/>
</dbReference>
<keyword evidence="6" id="KW-1185">Reference proteome</keyword>
<feature type="domain" description="Kazal-like" evidence="4">
    <location>
        <begin position="34"/>
        <end position="81"/>
    </location>
</feature>
<dbReference type="OrthoDB" id="126772at2759"/>
<keyword evidence="3" id="KW-1015">Disulfide bond</keyword>
<dbReference type="InterPro" id="IPR002035">
    <property type="entry name" value="VWF_A"/>
</dbReference>
<sequence length="202" mass="21839">MAVMAAALNDPCLVKTCDFNGKCVKFPNGTTYCVCRDDCPQSYSPVCASDKQTYPNNCSMMTESCRKKTRLTVVKNGVCEACNNSVDLLFVMDGGNLPIKKNFMKAVVDKFFIGSNDTRVGLLLVGPVESTVRPFTASQDVSAFKSFIDGLTDVGSSPGITSGLTRALETIQDRRPDMKQAVVVIMDQTESDIPLLHDASGL</sequence>
<keyword evidence="1" id="KW-0646">Protease inhibitor</keyword>
<dbReference type="PANTHER" id="PTHR10913">
    <property type="entry name" value="FOLLISTATIN-RELATED"/>
    <property type="match status" value="1"/>
</dbReference>
<name>A0A9X0A4H5_9CNID</name>
<evidence type="ECO:0000256" key="2">
    <source>
        <dbReference type="ARBA" id="ARBA00022900"/>
    </source>
</evidence>
<dbReference type="GO" id="GO:0030154">
    <property type="term" value="P:cell differentiation"/>
    <property type="evidence" value="ECO:0007669"/>
    <property type="project" value="TreeGrafter"/>
</dbReference>
<dbReference type="Gene3D" id="3.40.50.410">
    <property type="entry name" value="von Willebrand factor, type A domain"/>
    <property type="match status" value="1"/>
</dbReference>
<dbReference type="GO" id="GO:0005576">
    <property type="term" value="C:extracellular region"/>
    <property type="evidence" value="ECO:0007669"/>
    <property type="project" value="TreeGrafter"/>
</dbReference>
<dbReference type="PROSITE" id="PS51465">
    <property type="entry name" value="KAZAL_2"/>
    <property type="match status" value="1"/>
</dbReference>
<reference evidence="5" key="1">
    <citation type="submission" date="2023-01" db="EMBL/GenBank/DDBJ databases">
        <title>Genome assembly of the deep-sea coral Lophelia pertusa.</title>
        <authorList>
            <person name="Herrera S."/>
            <person name="Cordes E."/>
        </authorList>
    </citation>
    <scope>NUCLEOTIDE SEQUENCE</scope>
    <source>
        <strain evidence="5">USNM1676648</strain>
        <tissue evidence="5">Polyp</tissue>
    </source>
</reference>
<protein>
    <submittedName>
        <fullName evidence="5">Sesquiterpene synthase Agr1</fullName>
    </submittedName>
</protein>
<evidence type="ECO:0000256" key="3">
    <source>
        <dbReference type="ARBA" id="ARBA00023157"/>
    </source>
</evidence>
<comment type="caution">
    <text evidence="5">The sequence shown here is derived from an EMBL/GenBank/DDBJ whole genome shotgun (WGS) entry which is preliminary data.</text>
</comment>
<gene>
    <name evidence="5" type="primary">agr-1_1</name>
    <name evidence="5" type="ORF">OS493_006276</name>
</gene>
<dbReference type="EMBL" id="MU825398">
    <property type="protein sequence ID" value="KAJ7393306.1"/>
    <property type="molecule type" value="Genomic_DNA"/>
</dbReference>
<dbReference type="Gene3D" id="3.30.60.30">
    <property type="match status" value="1"/>
</dbReference>
<dbReference type="InterPro" id="IPR050653">
    <property type="entry name" value="Prot_Inhib_GrowthFact_Antg"/>
</dbReference>